<evidence type="ECO:0000313" key="5">
    <source>
        <dbReference type="Proteomes" id="UP000198510"/>
    </source>
</evidence>
<evidence type="ECO:0000256" key="2">
    <source>
        <dbReference type="SAM" id="SignalP"/>
    </source>
</evidence>
<dbReference type="PANTHER" id="PTHR41339:SF1">
    <property type="entry name" value="SECRETED PROTEIN"/>
    <property type="match status" value="1"/>
</dbReference>
<feature type="chain" id="PRO_5011575009" evidence="2">
    <location>
        <begin position="20"/>
        <end position="541"/>
    </location>
</feature>
<feature type="compositionally biased region" description="Polar residues" evidence="1">
    <location>
        <begin position="282"/>
        <end position="295"/>
    </location>
</feature>
<dbReference type="InterPro" id="IPR026444">
    <property type="entry name" value="Secre_tail"/>
</dbReference>
<dbReference type="RefSeq" id="WP_143017184.1">
    <property type="nucleotide sequence ID" value="NZ_FNFO01000003.1"/>
</dbReference>
<dbReference type="OrthoDB" id="1521716at2"/>
<evidence type="ECO:0000313" key="4">
    <source>
        <dbReference type="EMBL" id="SDK65335.1"/>
    </source>
</evidence>
<dbReference type="AlphaFoldDB" id="A0A1G9DNH0"/>
<dbReference type="NCBIfam" id="TIGR04183">
    <property type="entry name" value="Por_Secre_tail"/>
    <property type="match status" value="1"/>
</dbReference>
<feature type="domain" description="Secretion system C-terminal sorting" evidence="3">
    <location>
        <begin position="462"/>
        <end position="539"/>
    </location>
</feature>
<evidence type="ECO:0000256" key="1">
    <source>
        <dbReference type="SAM" id="MobiDB-lite"/>
    </source>
</evidence>
<accession>A0A1G9DNH0</accession>
<dbReference type="STRING" id="1075417.SAMN05421823_103190"/>
<keyword evidence="5" id="KW-1185">Reference proteome</keyword>
<dbReference type="EMBL" id="FNFO01000003">
    <property type="protein sequence ID" value="SDK65335.1"/>
    <property type="molecule type" value="Genomic_DNA"/>
</dbReference>
<keyword evidence="2" id="KW-0732">Signal</keyword>
<feature type="region of interest" description="Disordered" evidence="1">
    <location>
        <begin position="275"/>
        <end position="295"/>
    </location>
</feature>
<sequence length="541" mass="57117">MKKIYLLLMAALLPGMAMSQTPFFTETSYRGAFGPVGTEDWTAGWTEWDPQNVEYPAPTVVKSGTISADETWASTDVVDLQGFVYVTNGATLTIEPGCIIRGDAATKGSLIITKGSFIDAQGTAESPIVFTSKADVGSRNVGDWGGIILLGDAPVNRPSAIIEGGLDAQYSSYGGTNAADNSGVLSYVRIEFGGAIYTTDNEINGLTMGGIGSGTTIDHIQCSYINDDSFEWFGGTVNCKYLIAYGGIDDDFDTDYGYSGYVQFALGVRDPDNADAAGDSNGFESDNDGNGSNAKPQTSVIFSNVTLIGPYGLGGGSASQYFGRGARIRRNSALSLFNSIVTDWGTTIRLDDAATRDNVGDTSLISNNLFVAVDGSNADYSVFGNAETKDILMAMNDSLDGTAALDMVSPYGDDEALPLVNPDFRLAATSPAATGADFTSDLFAGLVITSIEDVITTSSLKLFPNPTADNVLLTLELKKAGQIQVNILDVTGRQLTQAVNKHMGATQEVVKLNTANLSNGLYMVQIVTEEGAVTKRLIVAR</sequence>
<evidence type="ECO:0000259" key="3">
    <source>
        <dbReference type="Pfam" id="PF18962"/>
    </source>
</evidence>
<proteinExistence type="predicted"/>
<gene>
    <name evidence="4" type="ORF">SAMN05421823_103190</name>
</gene>
<dbReference type="Proteomes" id="UP000198510">
    <property type="component" value="Unassembled WGS sequence"/>
</dbReference>
<organism evidence="4 5">
    <name type="scientific">Catalinimonas alkaloidigena</name>
    <dbReference type="NCBI Taxonomy" id="1075417"/>
    <lineage>
        <taxon>Bacteria</taxon>
        <taxon>Pseudomonadati</taxon>
        <taxon>Bacteroidota</taxon>
        <taxon>Cytophagia</taxon>
        <taxon>Cytophagales</taxon>
        <taxon>Catalimonadaceae</taxon>
        <taxon>Catalinimonas</taxon>
    </lineage>
</organism>
<dbReference type="PANTHER" id="PTHR41339">
    <property type="entry name" value="LIPL48"/>
    <property type="match status" value="1"/>
</dbReference>
<feature type="signal peptide" evidence="2">
    <location>
        <begin position="1"/>
        <end position="19"/>
    </location>
</feature>
<protein>
    <submittedName>
        <fullName evidence="4">Por secretion system C-terminal sorting domain-containing protein</fullName>
    </submittedName>
</protein>
<dbReference type="Pfam" id="PF18962">
    <property type="entry name" value="Por_Secre_tail"/>
    <property type="match status" value="1"/>
</dbReference>
<reference evidence="4 5" key="1">
    <citation type="submission" date="2016-10" db="EMBL/GenBank/DDBJ databases">
        <authorList>
            <person name="de Groot N.N."/>
        </authorList>
    </citation>
    <scope>NUCLEOTIDE SEQUENCE [LARGE SCALE GENOMIC DNA]</scope>
    <source>
        <strain evidence="4 5">DSM 25186</strain>
    </source>
</reference>
<name>A0A1G9DNH0_9BACT</name>